<dbReference type="InterPro" id="IPR050465">
    <property type="entry name" value="UPF0194_transport"/>
</dbReference>
<evidence type="ECO:0000256" key="1">
    <source>
        <dbReference type="ARBA" id="ARBA00004196"/>
    </source>
</evidence>
<keyword evidence="3" id="KW-1133">Transmembrane helix</keyword>
<evidence type="ECO:0000313" key="5">
    <source>
        <dbReference type="Proteomes" id="UP000193396"/>
    </source>
</evidence>
<dbReference type="RefSeq" id="WP_085621225.1">
    <property type="nucleotide sequence ID" value="NZ_JFKB01000034.1"/>
</dbReference>
<dbReference type="InterPro" id="IPR029016">
    <property type="entry name" value="GAF-like_dom_sf"/>
</dbReference>
<dbReference type="EMBL" id="JFKB01000034">
    <property type="protein sequence ID" value="OSQ42530.1"/>
    <property type="molecule type" value="Genomic_DNA"/>
</dbReference>
<dbReference type="Proteomes" id="UP000193396">
    <property type="component" value="Unassembled WGS sequence"/>
</dbReference>
<dbReference type="OrthoDB" id="9763546at2"/>
<comment type="subcellular location">
    <subcellularLocation>
        <location evidence="1">Cell envelope</location>
    </subcellularLocation>
</comment>
<evidence type="ECO:0008006" key="6">
    <source>
        <dbReference type="Google" id="ProtNLM"/>
    </source>
</evidence>
<keyword evidence="5" id="KW-1185">Reference proteome</keyword>
<organism evidence="4 5">
    <name type="scientific">Thalassospira alkalitolerans</name>
    <dbReference type="NCBI Taxonomy" id="1293890"/>
    <lineage>
        <taxon>Bacteria</taxon>
        <taxon>Pseudomonadati</taxon>
        <taxon>Pseudomonadota</taxon>
        <taxon>Alphaproteobacteria</taxon>
        <taxon>Rhodospirillales</taxon>
        <taxon>Thalassospiraceae</taxon>
        <taxon>Thalassospira</taxon>
    </lineage>
</organism>
<gene>
    <name evidence="4" type="ORF">TALK_21520</name>
</gene>
<dbReference type="PANTHER" id="PTHR32347:SF23">
    <property type="entry name" value="BLL5650 PROTEIN"/>
    <property type="match status" value="1"/>
</dbReference>
<keyword evidence="2" id="KW-0175">Coiled coil</keyword>
<dbReference type="PANTHER" id="PTHR32347">
    <property type="entry name" value="EFFLUX SYSTEM COMPONENT YKNX-RELATED"/>
    <property type="match status" value="1"/>
</dbReference>
<dbReference type="SUPFAM" id="SSF55781">
    <property type="entry name" value="GAF domain-like"/>
    <property type="match status" value="1"/>
</dbReference>
<dbReference type="Gene3D" id="3.30.450.40">
    <property type="match status" value="1"/>
</dbReference>
<dbReference type="Gene3D" id="2.40.50.100">
    <property type="match status" value="1"/>
</dbReference>
<dbReference type="GO" id="GO:0030313">
    <property type="term" value="C:cell envelope"/>
    <property type="evidence" value="ECO:0007669"/>
    <property type="project" value="UniProtKB-SubCell"/>
</dbReference>
<dbReference type="AlphaFoldDB" id="A0A1Y2L5I3"/>
<sequence length="442" mass="48348">MSTITASAVLLGIEKSIRQARDMTALQFVAVTETRRLISYQQAVLLSYGVGGKLRVVAVSNVPSVDRNAPYIRFVEKLANRDGPSDQKRVLSRTVDARGDDAEWREFLQDSILCQPVLAPDGTPLGLLLLVRAKEWLDEEILLIEQLTDALGHAWNALRPRKKRGGLFEAGKKRRVVLVGGLIAIIAVLCIPVRQSIIAPATVMPRDPVMIAAPITGVIREIRVRPNAPVAKDDLLFSFEGAEFRANYEISLRAVDTAEAELRRASQQAFGDAKGRAEVALSQTRLALRQEQAKFSRYQLSQVDVRAPQSGIAIFSDPNDWRGRPVSTGEQVMAIAAPAAAELGISIPVADAITLQSGAEVRLFLDVDPLGSIGATLEYTAYQPKETPDGILAYRAVARFDNPEDIPRIGLRGSAKIMGDRVPLALFLFRRPLAALRQMIGF</sequence>
<dbReference type="SUPFAM" id="SSF111369">
    <property type="entry name" value="HlyD-like secretion proteins"/>
    <property type="match status" value="1"/>
</dbReference>
<evidence type="ECO:0000313" key="4">
    <source>
        <dbReference type="EMBL" id="OSQ42530.1"/>
    </source>
</evidence>
<evidence type="ECO:0000256" key="3">
    <source>
        <dbReference type="SAM" id="Phobius"/>
    </source>
</evidence>
<name>A0A1Y2L5I3_9PROT</name>
<proteinExistence type="predicted"/>
<comment type="caution">
    <text evidence="4">The sequence shown here is derived from an EMBL/GenBank/DDBJ whole genome shotgun (WGS) entry which is preliminary data.</text>
</comment>
<keyword evidence="3" id="KW-0812">Transmembrane</keyword>
<dbReference type="STRING" id="1293890.TALK_21520"/>
<dbReference type="Gene3D" id="1.10.287.470">
    <property type="entry name" value="Helix hairpin bin"/>
    <property type="match status" value="1"/>
</dbReference>
<accession>A0A1Y2L5I3</accession>
<evidence type="ECO:0000256" key="2">
    <source>
        <dbReference type="ARBA" id="ARBA00023054"/>
    </source>
</evidence>
<reference evidence="4 5" key="1">
    <citation type="submission" date="2014-03" db="EMBL/GenBank/DDBJ databases">
        <title>The draft genome sequence of Thalassospira alkalitolerans JCM 18968.</title>
        <authorList>
            <person name="Lai Q."/>
            <person name="Shao Z."/>
        </authorList>
    </citation>
    <scope>NUCLEOTIDE SEQUENCE [LARGE SCALE GENOMIC DNA]</scope>
    <source>
        <strain evidence="4 5">JCM 18968</strain>
    </source>
</reference>
<feature type="transmembrane region" description="Helical" evidence="3">
    <location>
        <begin position="176"/>
        <end position="194"/>
    </location>
</feature>
<protein>
    <recommendedName>
        <fullName evidence="6">Membrane fusion protein biotin-lipoyl like domain-containing protein</fullName>
    </recommendedName>
</protein>
<keyword evidence="3" id="KW-0472">Membrane</keyword>